<reference evidence="2" key="2">
    <citation type="submission" date="2025-08" db="UniProtKB">
        <authorList>
            <consortium name="Ensembl"/>
        </authorList>
    </citation>
    <scope>IDENTIFICATION</scope>
</reference>
<reference evidence="2" key="3">
    <citation type="submission" date="2025-09" db="UniProtKB">
        <authorList>
            <consortium name="Ensembl"/>
        </authorList>
    </citation>
    <scope>IDENTIFICATION</scope>
</reference>
<dbReference type="Ensembl" id="ENSMMDT00005011928.1">
    <property type="protein sequence ID" value="ENSMMDP00005011578.1"/>
    <property type="gene ID" value="ENSMMDG00005006204.1"/>
</dbReference>
<proteinExistence type="predicted"/>
<feature type="region of interest" description="Disordered" evidence="1">
    <location>
        <begin position="33"/>
        <end position="62"/>
    </location>
</feature>
<protein>
    <submittedName>
        <fullName evidence="2">Uncharacterized protein</fullName>
    </submittedName>
</protein>
<keyword evidence="3" id="KW-1185">Reference proteome</keyword>
<accession>A0A667XC08</accession>
<name>A0A667XC08_9TELE</name>
<dbReference type="AlphaFoldDB" id="A0A667XC08"/>
<dbReference type="InParanoid" id="A0A667XC08"/>
<evidence type="ECO:0000313" key="2">
    <source>
        <dbReference type="Ensembl" id="ENSMMDP00005011578.1"/>
    </source>
</evidence>
<reference evidence="2" key="1">
    <citation type="submission" date="2019-06" db="EMBL/GenBank/DDBJ databases">
        <authorList>
            <consortium name="Wellcome Sanger Institute Data Sharing"/>
        </authorList>
    </citation>
    <scope>NUCLEOTIDE SEQUENCE [LARGE SCALE GENOMIC DNA]</scope>
</reference>
<organism evidence="2 3">
    <name type="scientific">Myripristis murdjan</name>
    <name type="common">pinecone soldierfish</name>
    <dbReference type="NCBI Taxonomy" id="586833"/>
    <lineage>
        <taxon>Eukaryota</taxon>
        <taxon>Metazoa</taxon>
        <taxon>Chordata</taxon>
        <taxon>Craniata</taxon>
        <taxon>Vertebrata</taxon>
        <taxon>Euteleostomi</taxon>
        <taxon>Actinopterygii</taxon>
        <taxon>Neopterygii</taxon>
        <taxon>Teleostei</taxon>
        <taxon>Neoteleostei</taxon>
        <taxon>Acanthomorphata</taxon>
        <taxon>Holocentriformes</taxon>
        <taxon>Holocentridae</taxon>
        <taxon>Myripristis</taxon>
    </lineage>
</organism>
<dbReference type="Proteomes" id="UP000472263">
    <property type="component" value="Chromosome 2"/>
</dbReference>
<evidence type="ECO:0000256" key="1">
    <source>
        <dbReference type="SAM" id="MobiDB-lite"/>
    </source>
</evidence>
<evidence type="ECO:0000313" key="3">
    <source>
        <dbReference type="Proteomes" id="UP000472263"/>
    </source>
</evidence>
<sequence>TKIICLISSLQCLISKNTIQSWCDPIEGFPDASSARQQSGSRHIGGTVNHDKPYTHSRSRTSSRKMVNYCRVLGCTNRSDQEKHLEYYRLPKLFCCFDMAKLT</sequence>